<dbReference type="Gene3D" id="3.10.290.30">
    <property type="entry name" value="MM3350-like"/>
    <property type="match status" value="1"/>
</dbReference>
<feature type="domain" description="Plasmid pRiA4b Orf3-like" evidence="1">
    <location>
        <begin position="177"/>
        <end position="366"/>
    </location>
</feature>
<dbReference type="PANTHER" id="PTHR41878">
    <property type="entry name" value="LEXA REPRESSOR-RELATED"/>
    <property type="match status" value="1"/>
</dbReference>
<dbReference type="Pfam" id="PF22016">
    <property type="entry name" value="DUF6933"/>
    <property type="match status" value="1"/>
</dbReference>
<dbReference type="EMBL" id="CP137640">
    <property type="protein sequence ID" value="WVX80830.1"/>
    <property type="molecule type" value="Genomic_DNA"/>
</dbReference>
<protein>
    <submittedName>
        <fullName evidence="3">Plasmid pRiA4b ORF-3 family protein</fullName>
    </submittedName>
</protein>
<gene>
    <name evidence="3" type="ORF">R4Z09_27040</name>
</gene>
<dbReference type="InterPro" id="IPR012912">
    <property type="entry name" value="Plasmid_pRiA4b_Orf3-like"/>
</dbReference>
<dbReference type="SUPFAM" id="SSF159941">
    <property type="entry name" value="MM3350-like"/>
    <property type="match status" value="1"/>
</dbReference>
<dbReference type="InterPro" id="IPR024047">
    <property type="entry name" value="MM3350-like_sf"/>
</dbReference>
<dbReference type="Proteomes" id="UP001357223">
    <property type="component" value="Chromosome"/>
</dbReference>
<reference evidence="3 4" key="1">
    <citation type="submission" date="2023-10" db="EMBL/GenBank/DDBJ databases">
        <title>Niallia locisalis sp.nov. isolated from a salt pond sample.</title>
        <authorList>
            <person name="Li X.-J."/>
            <person name="Dong L."/>
        </authorList>
    </citation>
    <scope>NUCLEOTIDE SEQUENCE [LARGE SCALE GENOMIC DNA]</scope>
    <source>
        <strain evidence="3 4">DSM 29761</strain>
    </source>
</reference>
<evidence type="ECO:0000313" key="4">
    <source>
        <dbReference type="Proteomes" id="UP001357223"/>
    </source>
</evidence>
<evidence type="ECO:0000259" key="1">
    <source>
        <dbReference type="Pfam" id="PF07929"/>
    </source>
</evidence>
<proteinExistence type="predicted"/>
<organism evidence="3 4">
    <name type="scientific">Niallia oryzisoli</name>
    <dbReference type="NCBI Taxonomy" id="1737571"/>
    <lineage>
        <taxon>Bacteria</taxon>
        <taxon>Bacillati</taxon>
        <taxon>Bacillota</taxon>
        <taxon>Bacilli</taxon>
        <taxon>Bacillales</taxon>
        <taxon>Bacillaceae</taxon>
        <taxon>Niallia</taxon>
    </lineage>
</organism>
<dbReference type="PANTHER" id="PTHR41878:SF1">
    <property type="entry name" value="TNPR PROTEIN"/>
    <property type="match status" value="1"/>
</dbReference>
<dbReference type="RefSeq" id="WP_338449761.1">
    <property type="nucleotide sequence ID" value="NZ_CP137640.1"/>
</dbReference>
<dbReference type="Pfam" id="PF07929">
    <property type="entry name" value="PRiA4_ORF3"/>
    <property type="match status" value="1"/>
</dbReference>
<keyword evidence="4" id="KW-1185">Reference proteome</keyword>
<accession>A0ABZ2CEA5</accession>
<dbReference type="InterPro" id="IPR053864">
    <property type="entry name" value="DUF6933"/>
</dbReference>
<name>A0ABZ2CEA5_9BACI</name>
<sequence length="382" mass="44446">MKIHCTKKLLDELKLKPEEVQGEEVPLFSWHANVLFVNRRKTVVFSNDHNRYIIVLHGLKVKDFKKLDELFVQAVRVAFQQESIKEEIIDQYLEQAKEISFAKTKDRTTVARMNKSCEHVTYCEDLFTNDVLFQSKVSKRASQFLVGQGKKDYIVPAEELYKDLEEFAGGPIFSSKAVEMLVTLKLEKHHVWRRLVVPANRTFAEFHNILQIAFGWKDQHLYEYYLFDPETTGYDNWDINHGSHKDGYKPILNIVCDEKDLEHEMDVPKKLDSEVHLSDYMSAKIKYHYDFGDSWQVYIDFVKEVPDYSLNHPICLEGEGSAPPEDVGGEGGFEEFLAVISDPKHPDYFQTSEWGLFQGYNEFNLDRINRGLMKGVLMPILS</sequence>
<feature type="domain" description="DUF6933" evidence="2">
    <location>
        <begin position="3"/>
        <end position="159"/>
    </location>
</feature>
<evidence type="ECO:0000259" key="2">
    <source>
        <dbReference type="Pfam" id="PF22016"/>
    </source>
</evidence>
<evidence type="ECO:0000313" key="3">
    <source>
        <dbReference type="EMBL" id="WVX80830.1"/>
    </source>
</evidence>